<dbReference type="SUPFAM" id="SSF47005">
    <property type="entry name" value="Peripheral subunit-binding domain of 2-oxo acid dehydrogenase complex"/>
    <property type="match status" value="1"/>
</dbReference>
<dbReference type="Gene3D" id="2.40.50.100">
    <property type="match status" value="1"/>
</dbReference>
<gene>
    <name evidence="9" type="ORF">GCM10009021_07270</name>
</gene>
<evidence type="ECO:0000256" key="2">
    <source>
        <dbReference type="ARBA" id="ARBA00007317"/>
    </source>
</evidence>
<accession>A0A830G8G8</accession>
<dbReference type="InterPro" id="IPR000089">
    <property type="entry name" value="Biotin_lipoyl"/>
</dbReference>
<feature type="domain" description="Peripheral subunit-binding (PSBD)" evidence="8">
    <location>
        <begin position="207"/>
        <end position="247"/>
    </location>
</feature>
<dbReference type="PROSITE" id="PS50968">
    <property type="entry name" value="BIOTINYL_LIPOYL"/>
    <property type="match status" value="1"/>
</dbReference>
<dbReference type="InterPro" id="IPR004167">
    <property type="entry name" value="PSBD"/>
</dbReference>
<dbReference type="Proteomes" id="UP000608850">
    <property type="component" value="Unassembled WGS sequence"/>
</dbReference>
<comment type="cofactor">
    <cofactor evidence="1">
        <name>(R)-lipoate</name>
        <dbReference type="ChEBI" id="CHEBI:83088"/>
    </cofactor>
</comment>
<keyword evidence="5" id="KW-0012">Acyltransferase</keyword>
<keyword evidence="4" id="KW-0450">Lipoyl</keyword>
<feature type="compositionally biased region" description="Acidic residues" evidence="6">
    <location>
        <begin position="84"/>
        <end position="94"/>
    </location>
</feature>
<evidence type="ECO:0000259" key="7">
    <source>
        <dbReference type="PROSITE" id="PS50968"/>
    </source>
</evidence>
<comment type="similarity">
    <text evidence="2">Belongs to the 2-oxoacid dehydrogenase family.</text>
</comment>
<feature type="region of interest" description="Disordered" evidence="6">
    <location>
        <begin position="84"/>
        <end position="134"/>
    </location>
</feature>
<evidence type="ECO:0000256" key="3">
    <source>
        <dbReference type="ARBA" id="ARBA00022679"/>
    </source>
</evidence>
<keyword evidence="10" id="KW-1185">Reference proteome</keyword>
<feature type="region of interest" description="Disordered" evidence="6">
    <location>
        <begin position="247"/>
        <end position="289"/>
    </location>
</feature>
<dbReference type="GO" id="GO:0016407">
    <property type="term" value="F:acetyltransferase activity"/>
    <property type="evidence" value="ECO:0007669"/>
    <property type="project" value="TreeGrafter"/>
</dbReference>
<dbReference type="InterPro" id="IPR001078">
    <property type="entry name" value="2-oxoacid_DH_actylTfrase"/>
</dbReference>
<feature type="region of interest" description="Disordered" evidence="6">
    <location>
        <begin position="151"/>
        <end position="203"/>
    </location>
</feature>
<dbReference type="SUPFAM" id="SSF52777">
    <property type="entry name" value="CoA-dependent acyltransferases"/>
    <property type="match status" value="1"/>
</dbReference>
<dbReference type="Pfam" id="PF00198">
    <property type="entry name" value="2-oxoacid_dh"/>
    <property type="match status" value="1"/>
</dbReference>
<feature type="compositionally biased region" description="Low complexity" evidence="6">
    <location>
        <begin position="169"/>
        <end position="185"/>
    </location>
</feature>
<feature type="domain" description="Peripheral subunit-binding (PSBD)" evidence="8">
    <location>
        <begin position="133"/>
        <end position="170"/>
    </location>
</feature>
<protein>
    <submittedName>
        <fullName evidence="9">Branched-chain alpha-keto acid dehydrogenase subunit E2</fullName>
    </submittedName>
</protein>
<feature type="compositionally biased region" description="Low complexity" evidence="6">
    <location>
        <begin position="113"/>
        <end position="122"/>
    </location>
</feature>
<evidence type="ECO:0000313" key="9">
    <source>
        <dbReference type="EMBL" id="GGN10081.1"/>
    </source>
</evidence>
<dbReference type="SUPFAM" id="SSF51230">
    <property type="entry name" value="Single hybrid motif"/>
    <property type="match status" value="1"/>
</dbReference>
<evidence type="ECO:0000259" key="8">
    <source>
        <dbReference type="PROSITE" id="PS51826"/>
    </source>
</evidence>
<dbReference type="RefSeq" id="WP_188877165.1">
    <property type="nucleotide sequence ID" value="NZ_BMOQ01000002.1"/>
</dbReference>
<dbReference type="AlphaFoldDB" id="A0A830G8G8"/>
<reference evidence="9 10" key="1">
    <citation type="journal article" date="2019" name="Int. J. Syst. Evol. Microbiol.">
        <title>The Global Catalogue of Microorganisms (GCM) 10K type strain sequencing project: providing services to taxonomists for standard genome sequencing and annotation.</title>
        <authorList>
            <consortium name="The Broad Institute Genomics Platform"/>
            <consortium name="The Broad Institute Genome Sequencing Center for Infectious Disease"/>
            <person name="Wu L."/>
            <person name="Ma J."/>
        </authorList>
    </citation>
    <scope>NUCLEOTIDE SEQUENCE [LARGE SCALE GENOMIC DNA]</scope>
    <source>
        <strain evidence="9 10">JCM 16331</strain>
    </source>
</reference>
<evidence type="ECO:0000256" key="1">
    <source>
        <dbReference type="ARBA" id="ARBA00001938"/>
    </source>
</evidence>
<evidence type="ECO:0000256" key="4">
    <source>
        <dbReference type="ARBA" id="ARBA00022823"/>
    </source>
</evidence>
<keyword evidence="3" id="KW-0808">Transferase</keyword>
<dbReference type="InterPro" id="IPR036625">
    <property type="entry name" value="E3-bd_dom_sf"/>
</dbReference>
<dbReference type="GO" id="GO:0005737">
    <property type="term" value="C:cytoplasm"/>
    <property type="evidence" value="ECO:0007669"/>
    <property type="project" value="TreeGrafter"/>
</dbReference>
<evidence type="ECO:0000313" key="10">
    <source>
        <dbReference type="Proteomes" id="UP000608850"/>
    </source>
</evidence>
<sequence>MVERSFELPDLGEGIAEGELVAWAVAPGDHVEQDQVIAEVETDKALVEVPSPYDGTVIELHAEEGEMVPVDSVIATFEIDASEADAAATDETDATSETGSAEAESAELETVEATEGGAEAAEAGGGAPGGRVFAAPSTRSLARDLDVDIGTVEGTGAGGRVTESDVRRAAASASGTTSADADSAAPVDESEPVVVTSEGGTTRERTLAMPATRRLARERDVDINDVPASEEREGEAFVTPADVEAYAESGGSAAERANKATTSGTSAGASAVGPSATAESDSSTGGERVPYRGIRRTIGEQMAESKFTAPHVTHHDEFDASELVDLRAELAAIADEDDVNLTYLPFVVKAVTSALKEVPYLNASLDEEAGEIVLHDEYNIGIAVATDDGLLVPVIKHADRKGLKELAREIDDLATRARERSLPREAMRGGTFTITNIGVIGGEYSSPIINYPEAGILAMGPIKKRPWVVEDEVVARKTMTISMSVDHRLVDGAEAAQFTNHVQSLLAEPARLVLE</sequence>
<dbReference type="Pfam" id="PF00364">
    <property type="entry name" value="Biotin_lipoyl"/>
    <property type="match status" value="1"/>
</dbReference>
<feature type="compositionally biased region" description="Low complexity" evidence="6">
    <location>
        <begin position="247"/>
        <end position="278"/>
    </location>
</feature>
<comment type="caution">
    <text evidence="9">The sequence shown here is derived from an EMBL/GenBank/DDBJ whole genome shotgun (WGS) entry which is preliminary data.</text>
</comment>
<evidence type="ECO:0000256" key="5">
    <source>
        <dbReference type="ARBA" id="ARBA00023315"/>
    </source>
</evidence>
<evidence type="ECO:0000256" key="6">
    <source>
        <dbReference type="SAM" id="MobiDB-lite"/>
    </source>
</evidence>
<dbReference type="GO" id="GO:0031405">
    <property type="term" value="F:lipoic acid binding"/>
    <property type="evidence" value="ECO:0007669"/>
    <property type="project" value="TreeGrafter"/>
</dbReference>
<organism evidence="9 10">
    <name type="scientific">Halarchaeum nitratireducens</name>
    <dbReference type="NCBI Taxonomy" id="489913"/>
    <lineage>
        <taxon>Archaea</taxon>
        <taxon>Methanobacteriati</taxon>
        <taxon>Methanobacteriota</taxon>
        <taxon>Stenosarchaea group</taxon>
        <taxon>Halobacteria</taxon>
        <taxon>Halobacteriales</taxon>
        <taxon>Halobacteriaceae</taxon>
    </lineage>
</organism>
<dbReference type="CDD" id="cd06849">
    <property type="entry name" value="lipoyl_domain"/>
    <property type="match status" value="1"/>
</dbReference>
<dbReference type="PROSITE" id="PS51826">
    <property type="entry name" value="PSBD"/>
    <property type="match status" value="2"/>
</dbReference>
<feature type="domain" description="Lipoyl-binding" evidence="7">
    <location>
        <begin position="3"/>
        <end position="78"/>
    </location>
</feature>
<dbReference type="Gene3D" id="3.30.559.10">
    <property type="entry name" value="Chloramphenicol acetyltransferase-like domain"/>
    <property type="match status" value="1"/>
</dbReference>
<dbReference type="InterPro" id="IPR023213">
    <property type="entry name" value="CAT-like_dom_sf"/>
</dbReference>
<proteinExistence type="inferred from homology"/>
<dbReference type="EMBL" id="BMOQ01000002">
    <property type="protein sequence ID" value="GGN10081.1"/>
    <property type="molecule type" value="Genomic_DNA"/>
</dbReference>
<dbReference type="FunFam" id="3.30.559.10:FF:000007">
    <property type="entry name" value="Dihydrolipoamide acetyltransferase component of pyruvate dehydrogenase complex"/>
    <property type="match status" value="1"/>
</dbReference>
<dbReference type="InterPro" id="IPR050743">
    <property type="entry name" value="2-oxoacid_DH_E2_comp"/>
</dbReference>
<dbReference type="InterPro" id="IPR011053">
    <property type="entry name" value="Single_hybrid_motif"/>
</dbReference>
<dbReference type="PANTHER" id="PTHR43178">
    <property type="entry name" value="DIHYDROLIPOAMIDE ACETYLTRANSFERASE COMPONENT OF PYRUVATE DEHYDROGENASE COMPLEX"/>
    <property type="match status" value="1"/>
</dbReference>
<name>A0A830G8G8_9EURY</name>
<dbReference type="OrthoDB" id="56234at2157"/>
<dbReference type="Gene3D" id="4.10.320.10">
    <property type="entry name" value="E3-binding domain"/>
    <property type="match status" value="2"/>
</dbReference>
<dbReference type="PANTHER" id="PTHR43178:SF5">
    <property type="entry name" value="LIPOAMIDE ACYLTRANSFERASE COMPONENT OF BRANCHED-CHAIN ALPHA-KETO ACID DEHYDROGENASE COMPLEX, MITOCHONDRIAL"/>
    <property type="match status" value="1"/>
</dbReference>
<dbReference type="Pfam" id="PF02817">
    <property type="entry name" value="E3_binding"/>
    <property type="match status" value="2"/>
</dbReference>